<organism evidence="1">
    <name type="scientific">Siphoviridae sp. ctVf96</name>
    <dbReference type="NCBI Taxonomy" id="2827882"/>
    <lineage>
        <taxon>Viruses</taxon>
        <taxon>Duplodnaviria</taxon>
        <taxon>Heunggongvirae</taxon>
        <taxon>Uroviricota</taxon>
        <taxon>Caudoviricetes</taxon>
    </lineage>
</organism>
<protein>
    <submittedName>
        <fullName evidence="1">Antitoxin</fullName>
    </submittedName>
</protein>
<name>A0A8S5TDP0_9CAUD</name>
<proteinExistence type="predicted"/>
<reference evidence="1" key="1">
    <citation type="journal article" date="2021" name="Proc. Natl. Acad. Sci. U.S.A.">
        <title>A Catalog of Tens of Thousands of Viruses from Human Metagenomes Reveals Hidden Associations with Chronic Diseases.</title>
        <authorList>
            <person name="Tisza M.J."/>
            <person name="Buck C.B."/>
        </authorList>
    </citation>
    <scope>NUCLEOTIDE SEQUENCE</scope>
    <source>
        <strain evidence="1">CtVf96</strain>
    </source>
</reference>
<evidence type="ECO:0000313" key="1">
    <source>
        <dbReference type="EMBL" id="DAF61248.1"/>
    </source>
</evidence>
<sequence length="70" mass="8205">MRVYIDISQSAFTHFSNRAKEQGVPVRTLIAGEVEALYCTALEEKWREEDLAEENAKFFERSFGEDDDEW</sequence>
<dbReference type="EMBL" id="BK032805">
    <property type="protein sequence ID" value="DAF61248.1"/>
    <property type="molecule type" value="Genomic_DNA"/>
</dbReference>
<accession>A0A8S5TDP0</accession>